<dbReference type="PIRSF" id="PIRSF018153">
    <property type="entry name" value="Glyco_trans_15"/>
    <property type="match status" value="1"/>
</dbReference>
<dbReference type="SUPFAM" id="SSF53448">
    <property type="entry name" value="Nucleotide-diphospho-sugar transferases"/>
    <property type="match status" value="1"/>
</dbReference>
<reference evidence="3 4" key="1">
    <citation type="journal article" date="2024" name="Nat. Commun.">
        <title>Phylogenomics reveals the evolutionary origins of lichenization in chlorophyte algae.</title>
        <authorList>
            <person name="Puginier C."/>
            <person name="Libourel C."/>
            <person name="Otte J."/>
            <person name="Skaloud P."/>
            <person name="Haon M."/>
            <person name="Grisel S."/>
            <person name="Petersen M."/>
            <person name="Berrin J.G."/>
            <person name="Delaux P.M."/>
            <person name="Dal Grande F."/>
            <person name="Keller J."/>
        </authorList>
    </citation>
    <scope>NUCLEOTIDE SEQUENCE [LARGE SCALE GENOMIC DNA]</scope>
    <source>
        <strain evidence="3 4">SAG 216-7</strain>
    </source>
</reference>
<sequence>MQADNSRNYGSRRAGYRFLARFTHNVHGQPIYAGEAAPARGHQKRAKAAIVVLARDSDCDGVLRSMEHMEARFNAKFGYPYVFLNNEPFGTDFVNRTLAATAARTLYGIIPPEHWGYPSYVDPTAAANARREMRRRGVLYGDRESYHHMCRYYSGFFHFHPLLREFDFYWRMEPDVHYYCDLDYDPFLYMQENSVKYGFVITIEELPATIPSLWATTQEFIDGHSSSIPAANLLDFVRAPNGDYNLCHFWSNFELGDLNFFRSKAYMSYFDYLDRTGGFFFERWGDAPVHSLAAAMFLNSTEVHFFQDIGYRHNSYKHCPAVQRNNCACDALEAVAFHSPSFGVCHARWEAFLAAQEAAQERADSGFTVTQPRGGVWQSG</sequence>
<comment type="caution">
    <text evidence="3">The sequence shown here is derived from an EMBL/GenBank/DDBJ whole genome shotgun (WGS) entry which is preliminary data.</text>
</comment>
<evidence type="ECO:0008006" key="5">
    <source>
        <dbReference type="Google" id="ProtNLM"/>
    </source>
</evidence>
<name>A0ABR2YKZ2_9CHLO</name>
<proteinExistence type="inferred from homology"/>
<organism evidence="3 4">
    <name type="scientific">Coccomyxa subellipsoidea</name>
    <dbReference type="NCBI Taxonomy" id="248742"/>
    <lineage>
        <taxon>Eukaryota</taxon>
        <taxon>Viridiplantae</taxon>
        <taxon>Chlorophyta</taxon>
        <taxon>core chlorophytes</taxon>
        <taxon>Trebouxiophyceae</taxon>
        <taxon>Trebouxiophyceae incertae sedis</taxon>
        <taxon>Coccomyxaceae</taxon>
        <taxon>Coccomyxa</taxon>
    </lineage>
</organism>
<dbReference type="EMBL" id="JALJOT010000009">
    <property type="protein sequence ID" value="KAK9907346.1"/>
    <property type="molecule type" value="Genomic_DNA"/>
</dbReference>
<evidence type="ECO:0000313" key="3">
    <source>
        <dbReference type="EMBL" id="KAK9907346.1"/>
    </source>
</evidence>
<protein>
    <recommendedName>
        <fullName evidence="5">Glycosyl transferase</fullName>
    </recommendedName>
</protein>
<keyword evidence="4" id="KW-1185">Reference proteome</keyword>
<accession>A0ABR2YKZ2</accession>
<comment type="similarity">
    <text evidence="1">Belongs to the glycosyltransferase 15 family.</text>
</comment>
<gene>
    <name evidence="3" type="ORF">WJX75_001892</name>
</gene>
<dbReference type="InterPro" id="IPR002685">
    <property type="entry name" value="Glyco_trans_15"/>
</dbReference>
<dbReference type="PANTHER" id="PTHR31121:SF2">
    <property type="entry name" value="MANNOSYLTRANSFERASE KTR5-RELATED"/>
    <property type="match status" value="1"/>
</dbReference>
<evidence type="ECO:0000256" key="1">
    <source>
        <dbReference type="ARBA" id="ARBA00007677"/>
    </source>
</evidence>
<evidence type="ECO:0000313" key="4">
    <source>
        <dbReference type="Proteomes" id="UP001491310"/>
    </source>
</evidence>
<keyword evidence="2" id="KW-0808">Transferase</keyword>
<dbReference type="PANTHER" id="PTHR31121">
    <property type="entry name" value="ALPHA-1,2 MANNOSYLTRANSFERASE KTR1"/>
    <property type="match status" value="1"/>
</dbReference>
<dbReference type="InterPro" id="IPR029044">
    <property type="entry name" value="Nucleotide-diphossugar_trans"/>
</dbReference>
<dbReference type="Gene3D" id="3.90.550.10">
    <property type="entry name" value="Spore Coat Polysaccharide Biosynthesis Protein SpsA, Chain A"/>
    <property type="match status" value="1"/>
</dbReference>
<dbReference type="Proteomes" id="UP001491310">
    <property type="component" value="Unassembled WGS sequence"/>
</dbReference>
<dbReference type="Pfam" id="PF01793">
    <property type="entry name" value="Glyco_transf_15"/>
    <property type="match status" value="1"/>
</dbReference>
<evidence type="ECO:0000256" key="2">
    <source>
        <dbReference type="ARBA" id="ARBA00022679"/>
    </source>
</evidence>